<dbReference type="AlphaFoldDB" id="A0AAV3T0G4"/>
<evidence type="ECO:0000313" key="2">
    <source>
        <dbReference type="EMBL" id="GAA0648655.1"/>
    </source>
</evidence>
<feature type="region of interest" description="Disordered" evidence="1">
    <location>
        <begin position="36"/>
        <end position="68"/>
    </location>
</feature>
<reference evidence="2 3" key="1">
    <citation type="journal article" date="2019" name="Int. J. Syst. Evol. Microbiol.">
        <title>The Global Catalogue of Microorganisms (GCM) 10K type strain sequencing project: providing services to taxonomists for standard genome sequencing and annotation.</title>
        <authorList>
            <consortium name="The Broad Institute Genomics Platform"/>
            <consortium name="The Broad Institute Genome Sequencing Center for Infectious Disease"/>
            <person name="Wu L."/>
            <person name="Ma J."/>
        </authorList>
    </citation>
    <scope>NUCLEOTIDE SEQUENCE [LARGE SCALE GENOMIC DNA]</scope>
    <source>
        <strain evidence="2 3">JCM 16327</strain>
    </source>
</reference>
<evidence type="ECO:0000256" key="1">
    <source>
        <dbReference type="SAM" id="MobiDB-lite"/>
    </source>
</evidence>
<dbReference type="EMBL" id="BAAADU010000002">
    <property type="protein sequence ID" value="GAA0648655.1"/>
    <property type="molecule type" value="Genomic_DNA"/>
</dbReference>
<accession>A0AAV3T0G4</accession>
<dbReference type="RefSeq" id="WP_227261387.1">
    <property type="nucleotide sequence ID" value="NZ_BAAADU010000002.1"/>
</dbReference>
<dbReference type="GeneID" id="68571966"/>
<dbReference type="Proteomes" id="UP001500194">
    <property type="component" value="Unassembled WGS sequence"/>
</dbReference>
<keyword evidence="3" id="KW-1185">Reference proteome</keyword>
<protein>
    <submittedName>
        <fullName evidence="2">Uncharacterized protein</fullName>
    </submittedName>
</protein>
<sequence>MTEEFDHATERPVPLNLTDDEAAYLWKMMKREVGKEEVQYGDSRETAESLHSKVRSLVVEESNAGGAQ</sequence>
<proteinExistence type="predicted"/>
<name>A0AAV3T0G4_9EURY</name>
<comment type="caution">
    <text evidence="2">The sequence shown here is derived from an EMBL/GenBank/DDBJ whole genome shotgun (WGS) entry which is preliminary data.</text>
</comment>
<evidence type="ECO:0000313" key="3">
    <source>
        <dbReference type="Proteomes" id="UP001500194"/>
    </source>
</evidence>
<organism evidence="2 3">
    <name type="scientific">Salarchaeum japonicum</name>
    <dbReference type="NCBI Taxonomy" id="555573"/>
    <lineage>
        <taxon>Archaea</taxon>
        <taxon>Methanobacteriati</taxon>
        <taxon>Methanobacteriota</taxon>
        <taxon>Stenosarchaea group</taxon>
        <taxon>Halobacteria</taxon>
        <taxon>Halobacteriales</taxon>
        <taxon>Halobacteriaceae</taxon>
    </lineage>
</organism>
<feature type="compositionally biased region" description="Basic and acidic residues" evidence="1">
    <location>
        <begin position="36"/>
        <end position="51"/>
    </location>
</feature>
<gene>
    <name evidence="2" type="ORF">GCM10009019_09070</name>
</gene>